<protein>
    <recommendedName>
        <fullName evidence="1">Integrase core domain-containing protein</fullName>
    </recommendedName>
</protein>
<evidence type="ECO:0000313" key="2">
    <source>
        <dbReference type="EMBL" id="KAH0567784.1"/>
    </source>
</evidence>
<dbReference type="PANTHER" id="PTHR46791">
    <property type="entry name" value="EXPRESSED PROTEIN"/>
    <property type="match status" value="1"/>
</dbReference>
<dbReference type="EMBL" id="JAHXZJ010000001">
    <property type="protein sequence ID" value="KAH0567784.1"/>
    <property type="molecule type" value="Genomic_DNA"/>
</dbReference>
<organism evidence="2 3">
    <name type="scientific">Cotesia glomerata</name>
    <name type="common">Lepidopteran parasitic wasp</name>
    <name type="synonym">Apanteles glomeratus</name>
    <dbReference type="NCBI Taxonomy" id="32391"/>
    <lineage>
        <taxon>Eukaryota</taxon>
        <taxon>Metazoa</taxon>
        <taxon>Ecdysozoa</taxon>
        <taxon>Arthropoda</taxon>
        <taxon>Hexapoda</taxon>
        <taxon>Insecta</taxon>
        <taxon>Pterygota</taxon>
        <taxon>Neoptera</taxon>
        <taxon>Endopterygota</taxon>
        <taxon>Hymenoptera</taxon>
        <taxon>Apocrita</taxon>
        <taxon>Ichneumonoidea</taxon>
        <taxon>Braconidae</taxon>
        <taxon>Microgastrinae</taxon>
        <taxon>Cotesia</taxon>
    </lineage>
</organism>
<evidence type="ECO:0000259" key="1">
    <source>
        <dbReference type="Pfam" id="PF24764"/>
    </source>
</evidence>
<gene>
    <name evidence="2" type="ORF">KQX54_013739</name>
</gene>
<evidence type="ECO:0000313" key="3">
    <source>
        <dbReference type="Proteomes" id="UP000826195"/>
    </source>
</evidence>
<dbReference type="InterPro" id="IPR058913">
    <property type="entry name" value="Integrase_dom_put"/>
</dbReference>
<proteinExistence type="predicted"/>
<reference evidence="2 3" key="1">
    <citation type="journal article" date="2021" name="J. Hered.">
        <title>A chromosome-level genome assembly of the parasitoid wasp, Cotesia glomerata (Hymenoptera: Braconidae).</title>
        <authorList>
            <person name="Pinto B.J."/>
            <person name="Weis J.J."/>
            <person name="Gamble T."/>
            <person name="Ode P.J."/>
            <person name="Paul R."/>
            <person name="Zaspel J.M."/>
        </authorList>
    </citation>
    <scope>NUCLEOTIDE SEQUENCE [LARGE SCALE GENOMIC DNA]</scope>
    <source>
        <strain evidence="2">CgM1</strain>
    </source>
</reference>
<dbReference type="Pfam" id="PF24764">
    <property type="entry name" value="rva_4"/>
    <property type="match status" value="1"/>
</dbReference>
<dbReference type="AlphaFoldDB" id="A0AAV7ISJ6"/>
<comment type="caution">
    <text evidence="2">The sequence shown here is derived from an EMBL/GenBank/DDBJ whole genome shotgun (WGS) entry which is preliminary data.</text>
</comment>
<dbReference type="Proteomes" id="UP000826195">
    <property type="component" value="Unassembled WGS sequence"/>
</dbReference>
<name>A0AAV7ISJ6_COTGL</name>
<sequence>MLEQLIRQYFNEIYKISEIRDLLITKNSITISISTIKRILSSLGLKRKYVPESNMCEIVTAIIEEIYSCGYNLGYRSLWKKLKLEYNLQVKRDTVYELLKIIDPDGLANRFDNKLRRRQYVSPGPNFIWHLDGYDKLKKFGFAIHGCIDGFSRTVLWLEVATTNNDPAVTAHYFLKTVKRLKFLPTIIRSDKDSENGIIGELQICLRKRHRDKLAGDNSFIQGKSVKNQRIESYWGRMRQHTVDFYIQFFMCMQEKGLFDGSNLHIKCLQFYFGPLIKHDLDNNRKLWNEHRIRRQAVRNHLAGRPNVLFHLPHRYGSRDYKKKELSELLMPDVKIPVNPEEALDLNKNILREYAAFKSQN</sequence>
<dbReference type="PANTHER" id="PTHR46791:SF13">
    <property type="entry name" value="CLR5 DOMAIN-CONTAINING PROTEIN"/>
    <property type="match status" value="1"/>
</dbReference>
<keyword evidence="3" id="KW-1185">Reference proteome</keyword>
<accession>A0AAV7ISJ6</accession>
<feature type="domain" description="Integrase core" evidence="1">
    <location>
        <begin position="120"/>
        <end position="297"/>
    </location>
</feature>